<dbReference type="EMBL" id="RWIS01000001">
    <property type="protein sequence ID" value="RSK37646.1"/>
    <property type="molecule type" value="Genomic_DNA"/>
</dbReference>
<keyword evidence="3" id="KW-1185">Reference proteome</keyword>
<dbReference type="OrthoDB" id="384721at2"/>
<evidence type="ECO:0000259" key="1">
    <source>
        <dbReference type="PROSITE" id="PS51704"/>
    </source>
</evidence>
<proteinExistence type="predicted"/>
<name>A0A3R9MPT1_9BACT</name>
<protein>
    <submittedName>
        <fullName evidence="2">Glycerophosphodiester phosphodiesterase</fullName>
    </submittedName>
</protein>
<dbReference type="Proteomes" id="UP000280066">
    <property type="component" value="Unassembled WGS sequence"/>
</dbReference>
<accession>A0A3R9MPT1</accession>
<dbReference type="InterPro" id="IPR017946">
    <property type="entry name" value="PLC-like_Pdiesterase_TIM-brl"/>
</dbReference>
<dbReference type="GO" id="GO:0006629">
    <property type="term" value="P:lipid metabolic process"/>
    <property type="evidence" value="ECO:0007669"/>
    <property type="project" value="InterPro"/>
</dbReference>
<comment type="caution">
    <text evidence="2">The sequence shown here is derived from an EMBL/GenBank/DDBJ whole genome shotgun (WGS) entry which is preliminary data.</text>
</comment>
<dbReference type="SUPFAM" id="SSF51695">
    <property type="entry name" value="PLC-like phosphodiesterases"/>
    <property type="match status" value="1"/>
</dbReference>
<dbReference type="GO" id="GO:0008081">
    <property type="term" value="F:phosphoric diester hydrolase activity"/>
    <property type="evidence" value="ECO:0007669"/>
    <property type="project" value="InterPro"/>
</dbReference>
<sequence length="282" mass="31385">MILTSPAGSYFPEIHGHRGCRGLAPENTLPAFRRALHLGVDVLELDVVISADNQVVVSHEPWMSAAFCLAPNGTPISPDQQRQHNLYALPYATIRQYDCGSRPNRLFPDQQSESAPKPLLRDVVAFADALAQELGKPPVRFSIEIKSSPAGDGIWHPAPASFLNLVLEQFRLLGLGQRATLLCFDKRILRLARSVAPDLPLCLLVEDERPLHVHLQELGFLPHIYGPDFRLLSSAMVEELLQLQIGLVPWTVNELADLRHVLSFKPHGITTDYPNRLIQLLS</sequence>
<reference evidence="2 3" key="1">
    <citation type="submission" date="2018-12" db="EMBL/GenBank/DDBJ databases">
        <authorList>
            <person name="Feng G."/>
            <person name="Zhu H."/>
        </authorList>
    </citation>
    <scope>NUCLEOTIDE SEQUENCE [LARGE SCALE GENOMIC DNA]</scope>
    <source>
        <strain evidence="2 3">9PBR-2</strain>
    </source>
</reference>
<dbReference type="InterPro" id="IPR030395">
    <property type="entry name" value="GP_PDE_dom"/>
</dbReference>
<dbReference type="AlphaFoldDB" id="A0A3R9MPT1"/>
<dbReference type="PANTHER" id="PTHR46211">
    <property type="entry name" value="GLYCEROPHOSPHORYL DIESTER PHOSPHODIESTERASE"/>
    <property type="match status" value="1"/>
</dbReference>
<dbReference type="PANTHER" id="PTHR46211:SF14">
    <property type="entry name" value="GLYCEROPHOSPHODIESTER PHOSPHODIESTERASE"/>
    <property type="match status" value="1"/>
</dbReference>
<dbReference type="RefSeq" id="WP_125426598.1">
    <property type="nucleotide sequence ID" value="NZ_RWIS01000001.1"/>
</dbReference>
<organism evidence="2 3">
    <name type="scientific">Hymenobacter metallilatus</name>
    <dbReference type="NCBI Taxonomy" id="2493666"/>
    <lineage>
        <taxon>Bacteria</taxon>
        <taxon>Pseudomonadati</taxon>
        <taxon>Bacteroidota</taxon>
        <taxon>Cytophagia</taxon>
        <taxon>Cytophagales</taxon>
        <taxon>Hymenobacteraceae</taxon>
        <taxon>Hymenobacter</taxon>
    </lineage>
</organism>
<evidence type="ECO:0000313" key="2">
    <source>
        <dbReference type="EMBL" id="RSK37646.1"/>
    </source>
</evidence>
<feature type="domain" description="GP-PDE" evidence="1">
    <location>
        <begin position="12"/>
        <end position="281"/>
    </location>
</feature>
<dbReference type="Pfam" id="PF03009">
    <property type="entry name" value="GDPD"/>
    <property type="match status" value="1"/>
</dbReference>
<dbReference type="PROSITE" id="PS51704">
    <property type="entry name" value="GP_PDE"/>
    <property type="match status" value="1"/>
</dbReference>
<evidence type="ECO:0000313" key="3">
    <source>
        <dbReference type="Proteomes" id="UP000280066"/>
    </source>
</evidence>
<gene>
    <name evidence="2" type="ORF">EI290_03100</name>
</gene>
<dbReference type="Gene3D" id="3.20.20.190">
    <property type="entry name" value="Phosphatidylinositol (PI) phosphodiesterase"/>
    <property type="match status" value="1"/>
</dbReference>